<dbReference type="InterPro" id="IPR017907">
    <property type="entry name" value="Znf_RING_CS"/>
</dbReference>
<dbReference type="GO" id="GO:0061630">
    <property type="term" value="F:ubiquitin protein ligase activity"/>
    <property type="evidence" value="ECO:0007669"/>
    <property type="project" value="UniProtKB-EC"/>
</dbReference>
<evidence type="ECO:0000313" key="16">
    <source>
        <dbReference type="EMBL" id="KAK7264367.1"/>
    </source>
</evidence>
<dbReference type="InterPro" id="IPR044066">
    <property type="entry name" value="TRIAD_supradom"/>
</dbReference>
<dbReference type="EMBL" id="JAYKXN010000008">
    <property type="protein sequence ID" value="KAK7264367.1"/>
    <property type="molecule type" value="Genomic_DNA"/>
</dbReference>
<dbReference type="GO" id="GO:0008270">
    <property type="term" value="F:zinc ion binding"/>
    <property type="evidence" value="ECO:0007669"/>
    <property type="project" value="UniProtKB-KW"/>
</dbReference>
<dbReference type="InterPro" id="IPR002867">
    <property type="entry name" value="IBR_dom"/>
</dbReference>
<evidence type="ECO:0000256" key="10">
    <source>
        <dbReference type="ARBA" id="ARBA00022771"/>
    </source>
</evidence>
<dbReference type="GO" id="GO:0016567">
    <property type="term" value="P:protein ubiquitination"/>
    <property type="evidence" value="ECO:0007669"/>
    <property type="project" value="InterPro"/>
</dbReference>
<feature type="domain" description="RING-type" evidence="15">
    <location>
        <begin position="20"/>
        <end position="232"/>
    </location>
</feature>
<comment type="function">
    <text evidence="3">Might act as an E3 ubiquitin-protein ligase, or as part of E3 complex, which accepts ubiquitin from specific E2 ubiquitin-conjugating enzymes and then transfers it to substrates.</text>
</comment>
<dbReference type="SMART" id="SM00647">
    <property type="entry name" value="IBR"/>
    <property type="match status" value="1"/>
</dbReference>
<organism evidence="16 17">
    <name type="scientific">Clitoria ternatea</name>
    <name type="common">Butterfly pea</name>
    <dbReference type="NCBI Taxonomy" id="43366"/>
    <lineage>
        <taxon>Eukaryota</taxon>
        <taxon>Viridiplantae</taxon>
        <taxon>Streptophyta</taxon>
        <taxon>Embryophyta</taxon>
        <taxon>Tracheophyta</taxon>
        <taxon>Spermatophyta</taxon>
        <taxon>Magnoliopsida</taxon>
        <taxon>eudicotyledons</taxon>
        <taxon>Gunneridae</taxon>
        <taxon>Pentapetalae</taxon>
        <taxon>rosids</taxon>
        <taxon>fabids</taxon>
        <taxon>Fabales</taxon>
        <taxon>Fabaceae</taxon>
        <taxon>Papilionoideae</taxon>
        <taxon>50 kb inversion clade</taxon>
        <taxon>NPAAA clade</taxon>
        <taxon>indigoferoid/millettioid clade</taxon>
        <taxon>Phaseoleae</taxon>
        <taxon>Clitoria</taxon>
    </lineage>
</organism>
<keyword evidence="12" id="KW-0862">Zinc</keyword>
<comment type="caution">
    <text evidence="16">The sequence shown here is derived from an EMBL/GenBank/DDBJ whole genome shotgun (WGS) entry which is preliminary data.</text>
</comment>
<evidence type="ECO:0000256" key="5">
    <source>
        <dbReference type="ARBA" id="ARBA00005884"/>
    </source>
</evidence>
<evidence type="ECO:0000256" key="4">
    <source>
        <dbReference type="ARBA" id="ARBA00004906"/>
    </source>
</evidence>
<evidence type="ECO:0000256" key="3">
    <source>
        <dbReference type="ARBA" id="ARBA00003976"/>
    </source>
</evidence>
<dbReference type="PROSITE" id="PS51873">
    <property type="entry name" value="TRIAD"/>
    <property type="match status" value="1"/>
</dbReference>
<comment type="cofactor">
    <cofactor evidence="2">
        <name>Zn(2+)</name>
        <dbReference type="ChEBI" id="CHEBI:29105"/>
    </cofactor>
</comment>
<proteinExistence type="inferred from homology"/>
<evidence type="ECO:0000256" key="6">
    <source>
        <dbReference type="ARBA" id="ARBA00012251"/>
    </source>
</evidence>
<keyword evidence="11" id="KW-0833">Ubl conjugation pathway</keyword>
<dbReference type="Pfam" id="PF01485">
    <property type="entry name" value="IBR"/>
    <property type="match status" value="1"/>
</dbReference>
<keyword evidence="9" id="KW-0677">Repeat</keyword>
<evidence type="ECO:0000256" key="11">
    <source>
        <dbReference type="ARBA" id="ARBA00022786"/>
    </source>
</evidence>
<keyword evidence="8" id="KW-0479">Metal-binding</keyword>
<dbReference type="PROSITE" id="PS50089">
    <property type="entry name" value="ZF_RING_2"/>
    <property type="match status" value="1"/>
</dbReference>
<evidence type="ECO:0000259" key="15">
    <source>
        <dbReference type="PROSITE" id="PS51873"/>
    </source>
</evidence>
<dbReference type="PROSITE" id="PS00518">
    <property type="entry name" value="ZF_RING_1"/>
    <property type="match status" value="1"/>
</dbReference>
<evidence type="ECO:0000256" key="12">
    <source>
        <dbReference type="ARBA" id="ARBA00022833"/>
    </source>
</evidence>
<comment type="similarity">
    <text evidence="5">Belongs to the RBR family. Ariadne subfamily.</text>
</comment>
<dbReference type="FunFam" id="3.30.40.10:FF:000230">
    <property type="entry name" value="RBR-type E3 ubiquitin transferase"/>
    <property type="match status" value="1"/>
</dbReference>
<dbReference type="PANTHER" id="PTHR11685">
    <property type="entry name" value="RBR FAMILY RING FINGER AND IBR DOMAIN-CONTAINING"/>
    <property type="match status" value="1"/>
</dbReference>
<evidence type="ECO:0000256" key="1">
    <source>
        <dbReference type="ARBA" id="ARBA00001798"/>
    </source>
</evidence>
<evidence type="ECO:0000256" key="2">
    <source>
        <dbReference type="ARBA" id="ARBA00001947"/>
    </source>
</evidence>
<keyword evidence="7" id="KW-0808">Transferase</keyword>
<evidence type="ECO:0000256" key="9">
    <source>
        <dbReference type="ARBA" id="ARBA00022737"/>
    </source>
</evidence>
<dbReference type="InterPro" id="IPR001841">
    <property type="entry name" value="Znf_RING"/>
</dbReference>
<dbReference type="EC" id="2.3.2.31" evidence="6"/>
<keyword evidence="10 13" id="KW-0863">Zinc-finger</keyword>
<evidence type="ECO:0000256" key="8">
    <source>
        <dbReference type="ARBA" id="ARBA00022723"/>
    </source>
</evidence>
<evidence type="ECO:0000256" key="13">
    <source>
        <dbReference type="PROSITE-ProRule" id="PRU00175"/>
    </source>
</evidence>
<comment type="catalytic activity">
    <reaction evidence="1">
        <text>[E2 ubiquitin-conjugating enzyme]-S-ubiquitinyl-L-cysteine + [acceptor protein]-L-lysine = [E2 ubiquitin-conjugating enzyme]-L-cysteine + [acceptor protein]-N(6)-ubiquitinyl-L-lysine.</text>
        <dbReference type="EC" id="2.3.2.31"/>
    </reaction>
</comment>
<feature type="domain" description="RING-type" evidence="14">
    <location>
        <begin position="24"/>
        <end position="70"/>
    </location>
</feature>
<evidence type="ECO:0000313" key="17">
    <source>
        <dbReference type="Proteomes" id="UP001359559"/>
    </source>
</evidence>
<sequence length="232" mass="26276">MHMGNSLQCPGHKEEKVSREMTTCEICMEPFSDGKVFNNNNLCVHPFCLDCMAKYIEVKVEDNIGNIQCPALGCKQLLDPVFCSSIISKPLFEKWCDALCASTLLEVKHRSYCPYQDCSALVITECEYVEKVKCPNCNRMFCFKCQIPWHAGYRCDESGQLMDTNDILFGQLIETKRWRRCHRCGQCIEHVGGCSLVLCRCGAYCNYASGEPATSFLVCIHHLCTVMNDMIG</sequence>
<dbReference type="Gene3D" id="3.30.40.10">
    <property type="entry name" value="Zinc/RING finger domain, C3HC4 (zinc finger)"/>
    <property type="match status" value="1"/>
</dbReference>
<dbReference type="InterPro" id="IPR013083">
    <property type="entry name" value="Znf_RING/FYVE/PHD"/>
</dbReference>
<reference evidence="16 17" key="1">
    <citation type="submission" date="2024-01" db="EMBL/GenBank/DDBJ databases">
        <title>The genomes of 5 underutilized Papilionoideae crops provide insights into root nodulation and disease resistance.</title>
        <authorList>
            <person name="Yuan L."/>
        </authorList>
    </citation>
    <scope>NUCLEOTIDE SEQUENCE [LARGE SCALE GENOMIC DNA]</scope>
    <source>
        <strain evidence="16">LY-2023</strain>
        <tissue evidence="16">Leaf</tissue>
    </source>
</reference>
<protein>
    <recommendedName>
        <fullName evidence="6">RBR-type E3 ubiquitin transferase</fullName>
        <ecNumber evidence="6">2.3.2.31</ecNumber>
    </recommendedName>
</protein>
<comment type="pathway">
    <text evidence="4">Protein modification; protein ubiquitination.</text>
</comment>
<dbReference type="Proteomes" id="UP001359559">
    <property type="component" value="Unassembled WGS sequence"/>
</dbReference>
<evidence type="ECO:0000256" key="7">
    <source>
        <dbReference type="ARBA" id="ARBA00022679"/>
    </source>
</evidence>
<accession>A0AAN9I3B3</accession>
<evidence type="ECO:0000259" key="14">
    <source>
        <dbReference type="PROSITE" id="PS50089"/>
    </source>
</evidence>
<dbReference type="SUPFAM" id="SSF57850">
    <property type="entry name" value="RING/U-box"/>
    <property type="match status" value="2"/>
</dbReference>
<dbReference type="InterPro" id="IPR031127">
    <property type="entry name" value="E3_UB_ligase_RBR"/>
</dbReference>
<name>A0AAN9I3B3_CLITE</name>
<gene>
    <name evidence="16" type="ORF">RJT34_31974</name>
</gene>
<keyword evidence="17" id="KW-1185">Reference proteome</keyword>
<dbReference type="AlphaFoldDB" id="A0AAN9I3B3"/>